<dbReference type="HOGENOM" id="CLU_525403_0_0_1"/>
<dbReference type="Proteomes" id="UP000053647">
    <property type="component" value="Unassembled WGS sequence"/>
</dbReference>
<dbReference type="InterPro" id="IPR037056">
    <property type="entry name" value="RNase_H1_N_sf"/>
</dbReference>
<dbReference type="InterPro" id="IPR009027">
    <property type="entry name" value="Ribosomal_bL9/RNase_H1_N"/>
</dbReference>
<keyword evidence="3" id="KW-1185">Reference proteome</keyword>
<dbReference type="AlphaFoldDB" id="A0A0C9SWS0"/>
<dbReference type="InterPro" id="IPR011320">
    <property type="entry name" value="RNase_H1_N"/>
</dbReference>
<feature type="domain" description="Ribonuclease H1 N-terminal" evidence="1">
    <location>
        <begin position="436"/>
        <end position="471"/>
    </location>
</feature>
<accession>A0A0C9SWS0</accession>
<dbReference type="EMBL" id="KN819934">
    <property type="protein sequence ID" value="KIJ07320.1"/>
    <property type="molecule type" value="Genomic_DNA"/>
</dbReference>
<dbReference type="SUPFAM" id="SSF55658">
    <property type="entry name" value="L9 N-domain-like"/>
    <property type="match status" value="1"/>
</dbReference>
<dbReference type="OrthoDB" id="2505969at2759"/>
<evidence type="ECO:0000313" key="3">
    <source>
        <dbReference type="Proteomes" id="UP000053647"/>
    </source>
</evidence>
<evidence type="ECO:0000259" key="1">
    <source>
        <dbReference type="Pfam" id="PF01693"/>
    </source>
</evidence>
<organism evidence="2 3">
    <name type="scientific">Paxillus involutus ATCC 200175</name>
    <dbReference type="NCBI Taxonomy" id="664439"/>
    <lineage>
        <taxon>Eukaryota</taxon>
        <taxon>Fungi</taxon>
        <taxon>Dikarya</taxon>
        <taxon>Basidiomycota</taxon>
        <taxon>Agaricomycotina</taxon>
        <taxon>Agaricomycetes</taxon>
        <taxon>Agaricomycetidae</taxon>
        <taxon>Boletales</taxon>
        <taxon>Paxilineae</taxon>
        <taxon>Paxillaceae</taxon>
        <taxon>Paxillus</taxon>
    </lineage>
</organism>
<name>A0A0C9SWS0_PAXIN</name>
<gene>
    <name evidence="2" type="ORF">PAXINDRAFT_158459</name>
</gene>
<feature type="non-terminal residue" evidence="2">
    <location>
        <position position="1"/>
    </location>
</feature>
<dbReference type="Gene3D" id="3.40.970.10">
    <property type="entry name" value="Ribonuclease H1, N-terminal domain"/>
    <property type="match status" value="1"/>
</dbReference>
<reference evidence="2 3" key="1">
    <citation type="submission" date="2014-06" db="EMBL/GenBank/DDBJ databases">
        <authorList>
            <consortium name="DOE Joint Genome Institute"/>
            <person name="Kuo A."/>
            <person name="Kohler A."/>
            <person name="Nagy L.G."/>
            <person name="Floudas D."/>
            <person name="Copeland A."/>
            <person name="Barry K.W."/>
            <person name="Cichocki N."/>
            <person name="Veneault-Fourrey C."/>
            <person name="LaButti K."/>
            <person name="Lindquist E.A."/>
            <person name="Lipzen A."/>
            <person name="Lundell T."/>
            <person name="Morin E."/>
            <person name="Murat C."/>
            <person name="Sun H."/>
            <person name="Tunlid A."/>
            <person name="Henrissat B."/>
            <person name="Grigoriev I.V."/>
            <person name="Hibbett D.S."/>
            <person name="Martin F."/>
            <person name="Nordberg H.P."/>
            <person name="Cantor M.N."/>
            <person name="Hua S.X."/>
        </authorList>
    </citation>
    <scope>NUCLEOTIDE SEQUENCE [LARGE SCALE GENOMIC DNA]</scope>
    <source>
        <strain evidence="2 3">ATCC 200175</strain>
    </source>
</reference>
<evidence type="ECO:0000313" key="2">
    <source>
        <dbReference type="EMBL" id="KIJ07320.1"/>
    </source>
</evidence>
<proteinExistence type="predicted"/>
<dbReference type="Pfam" id="PF01693">
    <property type="entry name" value="Cauli_VI"/>
    <property type="match status" value="1"/>
</dbReference>
<sequence length="519" mass="58959">LKTTPLALKGRDQRLWGNAYRHHLFLELFFKHWDEEKYVNLGTMLLNNYQQALHIIATEAITLEEAKTVLNIQHGNLEACLESQVSSMFMHFLSTVPDDYMFTPHVDSNLYATDLSQTRKLETQHHVNAEQLEALRRNVITLEIKLGVQSCWQPSSPEYQETLKYLTLRKYHRALDNLQCLVVQRLFELQKLNVAQTAELQPPRPPLEWLRVSYFSFLDEFNLLRETGWDIQEKPWTKPAIRETMHQHLRIERAREEITENEIFARVLSELHAANSPIYTAVYDHCLRRRRVNHQLLAQIDQIHSLEGFSGEMSVGVRAGSSVGNGPSASDDVDATELYDASGEEDIAEDDLVERDLNALVDYISDLSLIRFVLLCMILDKQSTPHTGILALQPLYPVNTSTLLPDYQNTSEQITIGQSLVGKTQESSRNDGAVDKFYAVVISHESGIYLSWVDCREAITGFSAPCYKKLQSLPNTLEFLITKAHRLGNATDISSPLGVTLTIGQLSVNNAGSSFNTWS</sequence>
<protein>
    <recommendedName>
        <fullName evidence="1">Ribonuclease H1 N-terminal domain-containing protein</fullName>
    </recommendedName>
</protein>
<reference evidence="3" key="2">
    <citation type="submission" date="2015-01" db="EMBL/GenBank/DDBJ databases">
        <title>Evolutionary Origins and Diversification of the Mycorrhizal Mutualists.</title>
        <authorList>
            <consortium name="DOE Joint Genome Institute"/>
            <consortium name="Mycorrhizal Genomics Consortium"/>
            <person name="Kohler A."/>
            <person name="Kuo A."/>
            <person name="Nagy L.G."/>
            <person name="Floudas D."/>
            <person name="Copeland A."/>
            <person name="Barry K.W."/>
            <person name="Cichocki N."/>
            <person name="Veneault-Fourrey C."/>
            <person name="LaButti K."/>
            <person name="Lindquist E.A."/>
            <person name="Lipzen A."/>
            <person name="Lundell T."/>
            <person name="Morin E."/>
            <person name="Murat C."/>
            <person name="Riley R."/>
            <person name="Ohm R."/>
            <person name="Sun H."/>
            <person name="Tunlid A."/>
            <person name="Henrissat B."/>
            <person name="Grigoriev I.V."/>
            <person name="Hibbett D.S."/>
            <person name="Martin F."/>
        </authorList>
    </citation>
    <scope>NUCLEOTIDE SEQUENCE [LARGE SCALE GENOMIC DNA]</scope>
    <source>
        <strain evidence="3">ATCC 200175</strain>
    </source>
</reference>